<feature type="transmembrane region" description="Helical" evidence="1">
    <location>
        <begin position="124"/>
        <end position="144"/>
    </location>
</feature>
<name>A0A285UC30_9STAP</name>
<dbReference type="PANTHER" id="PTHR34989">
    <property type="entry name" value="PROTEIN HDED"/>
    <property type="match status" value="1"/>
</dbReference>
<accession>A0A285UC30</accession>
<evidence type="ECO:0000313" key="2">
    <source>
        <dbReference type="EMBL" id="SOC39474.1"/>
    </source>
</evidence>
<gene>
    <name evidence="2" type="ORF">SAMN05878391_0926</name>
</gene>
<dbReference type="InterPro" id="IPR005325">
    <property type="entry name" value="DUF308_memb"/>
</dbReference>
<evidence type="ECO:0000256" key="1">
    <source>
        <dbReference type="SAM" id="Phobius"/>
    </source>
</evidence>
<organism evidence="2 3">
    <name type="scientific">Salinicoccus kekensis</name>
    <dbReference type="NCBI Taxonomy" id="714307"/>
    <lineage>
        <taxon>Bacteria</taxon>
        <taxon>Bacillati</taxon>
        <taxon>Bacillota</taxon>
        <taxon>Bacilli</taxon>
        <taxon>Bacillales</taxon>
        <taxon>Staphylococcaceae</taxon>
        <taxon>Salinicoccus</taxon>
    </lineage>
</organism>
<dbReference type="PANTHER" id="PTHR34989:SF1">
    <property type="entry name" value="PROTEIN HDED"/>
    <property type="match status" value="1"/>
</dbReference>
<feature type="transmembrane region" description="Helical" evidence="1">
    <location>
        <begin position="7"/>
        <end position="28"/>
    </location>
</feature>
<dbReference type="RefSeq" id="WP_097039563.1">
    <property type="nucleotide sequence ID" value="NZ_OBQF01000001.1"/>
</dbReference>
<feature type="transmembrane region" description="Helical" evidence="1">
    <location>
        <begin position="150"/>
        <end position="170"/>
    </location>
</feature>
<keyword evidence="1" id="KW-0472">Membrane</keyword>
<feature type="transmembrane region" description="Helical" evidence="1">
    <location>
        <begin position="92"/>
        <end position="112"/>
    </location>
</feature>
<evidence type="ECO:0000313" key="3">
    <source>
        <dbReference type="Proteomes" id="UP000219412"/>
    </source>
</evidence>
<keyword evidence="1" id="KW-1133">Transmembrane helix</keyword>
<feature type="transmembrane region" description="Helical" evidence="1">
    <location>
        <begin position="67"/>
        <end position="86"/>
    </location>
</feature>
<dbReference type="InterPro" id="IPR052712">
    <property type="entry name" value="Acid_resist_chaperone_HdeD"/>
</dbReference>
<dbReference type="EMBL" id="OBQF01000001">
    <property type="protein sequence ID" value="SOC39474.1"/>
    <property type="molecule type" value="Genomic_DNA"/>
</dbReference>
<protein>
    <submittedName>
        <fullName evidence="2">Uncharacterized membrane protein HdeD</fullName>
    </submittedName>
</protein>
<proteinExistence type="predicted"/>
<dbReference type="Proteomes" id="UP000219412">
    <property type="component" value="Unassembled WGS sequence"/>
</dbReference>
<dbReference type="AlphaFoldDB" id="A0A285UC30"/>
<keyword evidence="1" id="KW-0812">Transmembrane</keyword>
<sequence>MEGSTRNFNWPSLIVGIIFIILAIFLFANPDATILAAVFLLGFGAIFKGVFEIFFRRKIKDYSDRNYTLMLVIGIIDIIIGLLILFNIQLGIIALPVLLGAWFIVDSVYLLITSSYIKERSTSRFWAAVIIGIIGILLGLMVLFNPLTGLFAIAFLMGIYFLITGIEFIIEAFDS</sequence>
<dbReference type="GO" id="GO:0005886">
    <property type="term" value="C:plasma membrane"/>
    <property type="evidence" value="ECO:0007669"/>
    <property type="project" value="TreeGrafter"/>
</dbReference>
<reference evidence="3" key="1">
    <citation type="submission" date="2017-08" db="EMBL/GenBank/DDBJ databases">
        <authorList>
            <person name="Varghese N."/>
            <person name="Submissions S."/>
        </authorList>
    </citation>
    <scope>NUCLEOTIDE SEQUENCE [LARGE SCALE GENOMIC DNA]</scope>
    <source>
        <strain evidence="3">DSM 23173</strain>
    </source>
</reference>
<dbReference type="OrthoDB" id="2456403at2"/>
<dbReference type="Pfam" id="PF03729">
    <property type="entry name" value="DUF308"/>
    <property type="match status" value="2"/>
</dbReference>
<feature type="transmembrane region" description="Helical" evidence="1">
    <location>
        <begin position="34"/>
        <end position="55"/>
    </location>
</feature>
<keyword evidence="3" id="KW-1185">Reference proteome</keyword>